<reference evidence="2 3" key="1">
    <citation type="submission" date="2021-06" db="EMBL/GenBank/DDBJ databases">
        <title>Caerostris extrusa draft genome.</title>
        <authorList>
            <person name="Kono N."/>
            <person name="Arakawa K."/>
        </authorList>
    </citation>
    <scope>NUCLEOTIDE SEQUENCE [LARGE SCALE GENOMIC DNA]</scope>
</reference>
<protein>
    <submittedName>
        <fullName evidence="2">Uncharacterized protein</fullName>
    </submittedName>
</protein>
<keyword evidence="1" id="KW-0732">Signal</keyword>
<accession>A0AAV4TTC0</accession>
<evidence type="ECO:0000256" key="1">
    <source>
        <dbReference type="SAM" id="SignalP"/>
    </source>
</evidence>
<dbReference type="Proteomes" id="UP001054945">
    <property type="component" value="Unassembled WGS sequence"/>
</dbReference>
<dbReference type="AlphaFoldDB" id="A0AAV4TTC0"/>
<feature type="signal peptide" evidence="1">
    <location>
        <begin position="1"/>
        <end position="28"/>
    </location>
</feature>
<gene>
    <name evidence="2" type="ORF">CEXT_53471</name>
</gene>
<comment type="caution">
    <text evidence="2">The sequence shown here is derived from an EMBL/GenBank/DDBJ whole genome shotgun (WGS) entry which is preliminary data.</text>
</comment>
<dbReference type="EMBL" id="BPLR01011747">
    <property type="protein sequence ID" value="GIY48741.1"/>
    <property type="molecule type" value="Genomic_DNA"/>
</dbReference>
<evidence type="ECO:0000313" key="2">
    <source>
        <dbReference type="EMBL" id="GIY48741.1"/>
    </source>
</evidence>
<sequence>MTINHSGLMSPIQNLLLILFATNLCTFAEESTRSFPANYCSSLSTNDIRFYKRLTEGSVSKMNSGNWNHFSQNEKEKDLLTLEPSYTQIILLNMFLLRRMNVLFSRQDACEALNSKAFRLLKGGLPVICFVFGFLHLDLI</sequence>
<evidence type="ECO:0000313" key="3">
    <source>
        <dbReference type="Proteomes" id="UP001054945"/>
    </source>
</evidence>
<organism evidence="2 3">
    <name type="scientific">Caerostris extrusa</name>
    <name type="common">Bark spider</name>
    <name type="synonym">Caerostris bankana</name>
    <dbReference type="NCBI Taxonomy" id="172846"/>
    <lineage>
        <taxon>Eukaryota</taxon>
        <taxon>Metazoa</taxon>
        <taxon>Ecdysozoa</taxon>
        <taxon>Arthropoda</taxon>
        <taxon>Chelicerata</taxon>
        <taxon>Arachnida</taxon>
        <taxon>Araneae</taxon>
        <taxon>Araneomorphae</taxon>
        <taxon>Entelegynae</taxon>
        <taxon>Araneoidea</taxon>
        <taxon>Araneidae</taxon>
        <taxon>Caerostris</taxon>
    </lineage>
</organism>
<feature type="chain" id="PRO_5043539945" evidence="1">
    <location>
        <begin position="29"/>
        <end position="140"/>
    </location>
</feature>
<name>A0AAV4TTC0_CAEEX</name>
<proteinExistence type="predicted"/>
<keyword evidence="3" id="KW-1185">Reference proteome</keyword>